<evidence type="ECO:0000256" key="2">
    <source>
        <dbReference type="ARBA" id="ARBA00023125"/>
    </source>
</evidence>
<dbReference type="InterPro" id="IPR001647">
    <property type="entry name" value="HTH_TetR"/>
</dbReference>
<evidence type="ECO:0000256" key="4">
    <source>
        <dbReference type="PROSITE-ProRule" id="PRU00335"/>
    </source>
</evidence>
<evidence type="ECO:0000313" key="7">
    <source>
        <dbReference type="Proteomes" id="UP000646523"/>
    </source>
</evidence>
<dbReference type="SUPFAM" id="SSF48498">
    <property type="entry name" value="Tetracyclin repressor-like, C-terminal domain"/>
    <property type="match status" value="1"/>
</dbReference>
<feature type="DNA-binding region" description="H-T-H motif" evidence="4">
    <location>
        <begin position="60"/>
        <end position="79"/>
    </location>
</feature>
<dbReference type="PANTHER" id="PTHR30055">
    <property type="entry name" value="HTH-TYPE TRANSCRIPTIONAL REGULATOR RUTR"/>
    <property type="match status" value="1"/>
</dbReference>
<dbReference type="PROSITE" id="PS50977">
    <property type="entry name" value="HTH_TETR_2"/>
    <property type="match status" value="1"/>
</dbReference>
<keyword evidence="3" id="KW-0804">Transcription</keyword>
<reference evidence="6" key="1">
    <citation type="journal article" date="2014" name="Int. J. Syst. Evol. Microbiol.">
        <title>Complete genome sequence of Corynebacterium casei LMG S-19264T (=DSM 44701T), isolated from a smear-ripened cheese.</title>
        <authorList>
            <consortium name="US DOE Joint Genome Institute (JGI-PGF)"/>
            <person name="Walter F."/>
            <person name="Albersmeier A."/>
            <person name="Kalinowski J."/>
            <person name="Ruckert C."/>
        </authorList>
    </citation>
    <scope>NUCLEOTIDE SEQUENCE</scope>
    <source>
        <strain evidence="6">CGMCC 4.7368</strain>
    </source>
</reference>
<organism evidence="6 7">
    <name type="scientific">Nonomuraea cavernae</name>
    <dbReference type="NCBI Taxonomy" id="2045107"/>
    <lineage>
        <taxon>Bacteria</taxon>
        <taxon>Bacillati</taxon>
        <taxon>Actinomycetota</taxon>
        <taxon>Actinomycetes</taxon>
        <taxon>Streptosporangiales</taxon>
        <taxon>Streptosporangiaceae</taxon>
        <taxon>Nonomuraea</taxon>
    </lineage>
</organism>
<dbReference type="PRINTS" id="PR00455">
    <property type="entry name" value="HTHTETR"/>
</dbReference>
<dbReference type="SUPFAM" id="SSF46689">
    <property type="entry name" value="Homeodomain-like"/>
    <property type="match status" value="1"/>
</dbReference>
<dbReference type="Proteomes" id="UP000646523">
    <property type="component" value="Unassembled WGS sequence"/>
</dbReference>
<keyword evidence="1" id="KW-0805">Transcription regulation</keyword>
<name>A0A917ZA28_9ACTN</name>
<evidence type="ECO:0000259" key="5">
    <source>
        <dbReference type="PROSITE" id="PS50977"/>
    </source>
</evidence>
<evidence type="ECO:0000256" key="3">
    <source>
        <dbReference type="ARBA" id="ARBA00023163"/>
    </source>
</evidence>
<dbReference type="InterPro" id="IPR009057">
    <property type="entry name" value="Homeodomain-like_sf"/>
</dbReference>
<dbReference type="GO" id="GO:0000976">
    <property type="term" value="F:transcription cis-regulatory region binding"/>
    <property type="evidence" value="ECO:0007669"/>
    <property type="project" value="TreeGrafter"/>
</dbReference>
<sequence>MAPTPLDRVKLHLIEHYTASVAVKRRYQSARRQDQARQTRRAILDAAARLFVDPGYAATPLTAVAAEAGVAIQTVYAVFGSKRQLLSELVDVTIAGDDEPLSLPDRPFVAEITALADPVAKLARYARHLTETHVRQADVMIALAGAATADPDAAAIWRKNAEERRRGMGMLAADLATTGRLRPGHDADSVADVLWLAMDVRNYDWLVRQRGWSVESYQHWFVDTVAGAILDRA</sequence>
<evidence type="ECO:0000313" key="6">
    <source>
        <dbReference type="EMBL" id="GGO79337.1"/>
    </source>
</evidence>
<keyword evidence="2 4" id="KW-0238">DNA-binding</keyword>
<evidence type="ECO:0000256" key="1">
    <source>
        <dbReference type="ARBA" id="ARBA00023015"/>
    </source>
</evidence>
<dbReference type="AlphaFoldDB" id="A0A917ZA28"/>
<reference evidence="6" key="2">
    <citation type="submission" date="2020-09" db="EMBL/GenBank/DDBJ databases">
        <authorList>
            <person name="Sun Q."/>
            <person name="Zhou Y."/>
        </authorList>
    </citation>
    <scope>NUCLEOTIDE SEQUENCE</scope>
    <source>
        <strain evidence="6">CGMCC 4.7368</strain>
    </source>
</reference>
<dbReference type="EMBL" id="BMNH01000028">
    <property type="protein sequence ID" value="GGO79337.1"/>
    <property type="molecule type" value="Genomic_DNA"/>
</dbReference>
<feature type="domain" description="HTH tetR-type" evidence="5">
    <location>
        <begin position="37"/>
        <end position="97"/>
    </location>
</feature>
<protein>
    <submittedName>
        <fullName evidence="6">TetR family transcriptional regulator</fullName>
    </submittedName>
</protein>
<dbReference type="PANTHER" id="PTHR30055:SF234">
    <property type="entry name" value="HTH-TYPE TRANSCRIPTIONAL REGULATOR BETI"/>
    <property type="match status" value="1"/>
</dbReference>
<dbReference type="InterPro" id="IPR050109">
    <property type="entry name" value="HTH-type_TetR-like_transc_reg"/>
</dbReference>
<dbReference type="Pfam" id="PF00440">
    <property type="entry name" value="TetR_N"/>
    <property type="match status" value="1"/>
</dbReference>
<dbReference type="Gene3D" id="1.10.357.10">
    <property type="entry name" value="Tetracycline Repressor, domain 2"/>
    <property type="match status" value="1"/>
</dbReference>
<dbReference type="GO" id="GO:0003700">
    <property type="term" value="F:DNA-binding transcription factor activity"/>
    <property type="evidence" value="ECO:0007669"/>
    <property type="project" value="TreeGrafter"/>
</dbReference>
<gene>
    <name evidence="6" type="ORF">GCM10012289_63400</name>
</gene>
<proteinExistence type="predicted"/>
<accession>A0A917ZA28</accession>
<comment type="caution">
    <text evidence="6">The sequence shown here is derived from an EMBL/GenBank/DDBJ whole genome shotgun (WGS) entry which is preliminary data.</text>
</comment>
<dbReference type="InterPro" id="IPR036271">
    <property type="entry name" value="Tet_transcr_reg_TetR-rel_C_sf"/>
</dbReference>
<keyword evidence="7" id="KW-1185">Reference proteome</keyword>